<name>A0A3P8BXB8_HELPZ</name>
<dbReference type="OrthoDB" id="272703at2759"/>
<reference evidence="3" key="2">
    <citation type="submission" date="2019-09" db="UniProtKB">
        <authorList>
            <consortium name="WormBaseParasite"/>
        </authorList>
    </citation>
    <scope>IDENTIFICATION</scope>
</reference>
<evidence type="ECO:0000313" key="1">
    <source>
        <dbReference type="EMBL" id="VDP10724.1"/>
    </source>
</evidence>
<accession>A0A3P8BXB8</accession>
<evidence type="ECO:0000313" key="3">
    <source>
        <dbReference type="WBParaSite" id="HPBE_0001813601-mRNA-1"/>
    </source>
</evidence>
<dbReference type="WBParaSite" id="HPBE_0001813601-mRNA-1">
    <property type="protein sequence ID" value="HPBE_0001813601-mRNA-1"/>
    <property type="gene ID" value="HPBE_0001813601"/>
</dbReference>
<dbReference type="AlphaFoldDB" id="A0A3P8BXB8"/>
<dbReference type="SUPFAM" id="SSF54928">
    <property type="entry name" value="RNA-binding domain, RBD"/>
    <property type="match status" value="1"/>
</dbReference>
<organism evidence="1">
    <name type="scientific">Heligmosomoides polygyrus</name>
    <name type="common">Parasitic roundworm</name>
    <dbReference type="NCBI Taxonomy" id="6339"/>
    <lineage>
        <taxon>Eukaryota</taxon>
        <taxon>Metazoa</taxon>
        <taxon>Ecdysozoa</taxon>
        <taxon>Nematoda</taxon>
        <taxon>Chromadorea</taxon>
        <taxon>Rhabditida</taxon>
        <taxon>Rhabditina</taxon>
        <taxon>Rhabditomorpha</taxon>
        <taxon>Strongyloidea</taxon>
        <taxon>Heligmosomidae</taxon>
        <taxon>Heligmosomoides</taxon>
    </lineage>
</organism>
<gene>
    <name evidence="1" type="ORF">HPBE_LOCUS18135</name>
</gene>
<dbReference type="GO" id="GO:0003676">
    <property type="term" value="F:nucleic acid binding"/>
    <property type="evidence" value="ECO:0007669"/>
    <property type="project" value="InterPro"/>
</dbReference>
<evidence type="ECO:0000313" key="2">
    <source>
        <dbReference type="Proteomes" id="UP000050761"/>
    </source>
</evidence>
<proteinExistence type="predicted"/>
<protein>
    <submittedName>
        <fullName evidence="3">RRM domain-containing protein</fullName>
    </submittedName>
</protein>
<reference evidence="1 2" key="1">
    <citation type="submission" date="2018-11" db="EMBL/GenBank/DDBJ databases">
        <authorList>
            <consortium name="Pathogen Informatics"/>
        </authorList>
    </citation>
    <scope>NUCLEOTIDE SEQUENCE [LARGE SCALE GENOMIC DNA]</scope>
</reference>
<dbReference type="InterPro" id="IPR035979">
    <property type="entry name" value="RBD_domain_sf"/>
</dbReference>
<sequence>MATMTMQQEPSRFSVYVGNISYQTTVDAIGSHFSQAGHGPTSKSCTIARPDAQRASDSASSLILAGTQNAANTLNGTDFNDGGSPRMKSGNTADLCLGSLSSKELVMKAMELNKDPVIAEILFALSERIPKDLSDTIKEEQRFRSIVIANLEEADAQLRPSECQADLELKVLSILDLVKLENAGRLVSIALVLIPTTVLSNFGNREANFISEGTSPVSELKEKPDDEQRTTVYVESMCKEFTVQSDRLKQTRLRLQGKRDSMISQ</sequence>
<dbReference type="EMBL" id="UZAH01030484">
    <property type="protein sequence ID" value="VDP10724.1"/>
    <property type="molecule type" value="Genomic_DNA"/>
</dbReference>
<dbReference type="Proteomes" id="UP000050761">
    <property type="component" value="Unassembled WGS sequence"/>
</dbReference>
<keyword evidence="2" id="KW-1185">Reference proteome</keyword>